<gene>
    <name evidence="1" type="ORF">SBAD_LOCUS4855</name>
</gene>
<reference evidence="1 2" key="2">
    <citation type="submission" date="2018-11" db="EMBL/GenBank/DDBJ databases">
        <authorList>
            <consortium name="Pathogen Informatics"/>
        </authorList>
    </citation>
    <scope>NUCLEOTIDE SEQUENCE [LARGE SCALE GENOMIC DNA]</scope>
</reference>
<protein>
    <submittedName>
        <fullName evidence="1 3">Uncharacterized protein</fullName>
    </submittedName>
</protein>
<dbReference type="PANTHER" id="PTHR34722">
    <property type="entry name" value="HOMOLOG OF ODR-2 (TWO)-RELATED"/>
    <property type="match status" value="1"/>
</dbReference>
<accession>A0A183IMK9</accession>
<dbReference type="PANTHER" id="PTHR34722:SF4">
    <property type="entry name" value="HOMOLOG OF ODR-2 (TWO)-RELATED"/>
    <property type="match status" value="1"/>
</dbReference>
<evidence type="ECO:0000313" key="1">
    <source>
        <dbReference type="EMBL" id="VDP05563.1"/>
    </source>
</evidence>
<dbReference type="InterPro" id="IPR010558">
    <property type="entry name" value="Ly-6-related"/>
</dbReference>
<dbReference type="GO" id="GO:0030424">
    <property type="term" value="C:axon"/>
    <property type="evidence" value="ECO:0007669"/>
    <property type="project" value="TreeGrafter"/>
</dbReference>
<organism evidence="3">
    <name type="scientific">Soboliphyme baturini</name>
    <dbReference type="NCBI Taxonomy" id="241478"/>
    <lineage>
        <taxon>Eukaryota</taxon>
        <taxon>Metazoa</taxon>
        <taxon>Ecdysozoa</taxon>
        <taxon>Nematoda</taxon>
        <taxon>Enoplea</taxon>
        <taxon>Dorylaimia</taxon>
        <taxon>Dioctophymatida</taxon>
        <taxon>Dioctophymatoidea</taxon>
        <taxon>Soboliphymatidae</taxon>
        <taxon>Soboliphyme</taxon>
    </lineage>
</organism>
<dbReference type="WBParaSite" id="SBAD_0000505301-mRNA-1">
    <property type="protein sequence ID" value="SBAD_0000505301-mRNA-1"/>
    <property type="gene ID" value="SBAD_0000505301"/>
</dbReference>
<evidence type="ECO:0000313" key="2">
    <source>
        <dbReference type="Proteomes" id="UP000270296"/>
    </source>
</evidence>
<dbReference type="GO" id="GO:0043025">
    <property type="term" value="C:neuronal cell body"/>
    <property type="evidence" value="ECO:0007669"/>
    <property type="project" value="TreeGrafter"/>
</dbReference>
<proteinExistence type="predicted"/>
<dbReference type="AlphaFoldDB" id="A0A183IMK9"/>
<keyword evidence="2" id="KW-1185">Reference proteome</keyword>
<dbReference type="EMBL" id="UZAM01008592">
    <property type="protein sequence ID" value="VDP05563.1"/>
    <property type="molecule type" value="Genomic_DNA"/>
</dbReference>
<name>A0A183IMK9_9BILA</name>
<reference evidence="3" key="1">
    <citation type="submission" date="2016-06" db="UniProtKB">
        <authorList>
            <consortium name="WormBaseParasite"/>
        </authorList>
    </citation>
    <scope>IDENTIFICATION</scope>
</reference>
<evidence type="ECO:0000313" key="3">
    <source>
        <dbReference type="WBParaSite" id="SBAD_0000505301-mRNA-1"/>
    </source>
</evidence>
<dbReference type="GO" id="GO:0042048">
    <property type="term" value="P:olfactory behavior"/>
    <property type="evidence" value="ECO:0007669"/>
    <property type="project" value="TreeGrafter"/>
</dbReference>
<dbReference type="OrthoDB" id="5917524at2759"/>
<dbReference type="GO" id="GO:1990834">
    <property type="term" value="P:response to odorant"/>
    <property type="evidence" value="ECO:0007669"/>
    <property type="project" value="TreeGrafter"/>
</dbReference>
<sequence>MPSFRPSFDASTSSQLTSRLFYSFLELLTKNVESICESAYASKREFLGIVVGYNFIRGCSDKVLVSGFNNSALETHRFQYLDVCRLLPRKQLMNQRGSTQAIIGDVHICGCFHNRCNKTGHTRPVMWLIVNCSLLIFILHCKVVL</sequence>
<dbReference type="Proteomes" id="UP000270296">
    <property type="component" value="Unassembled WGS sequence"/>
</dbReference>
<dbReference type="Pfam" id="PF06579">
    <property type="entry name" value="Ly-6_related"/>
    <property type="match status" value="1"/>
</dbReference>